<dbReference type="Gene3D" id="3.30.559.10">
    <property type="entry name" value="Chloramphenicol acetyltransferase-like domain"/>
    <property type="match status" value="1"/>
</dbReference>
<dbReference type="Pfam" id="PF13193">
    <property type="entry name" value="AMP-binding_C"/>
    <property type="match status" value="1"/>
</dbReference>
<keyword evidence="1" id="KW-0596">Phosphopantetheine</keyword>
<keyword evidence="2" id="KW-0597">Phosphoprotein</keyword>
<dbReference type="Pfam" id="PF00501">
    <property type="entry name" value="AMP-binding"/>
    <property type="match status" value="1"/>
</dbReference>
<dbReference type="Pfam" id="PF07993">
    <property type="entry name" value="NAD_binding_4"/>
    <property type="match status" value="1"/>
</dbReference>
<dbReference type="InterPro" id="IPR036291">
    <property type="entry name" value="NAD(P)-bd_dom_sf"/>
</dbReference>
<dbReference type="InterPro" id="IPR042099">
    <property type="entry name" value="ANL_N_sf"/>
</dbReference>
<dbReference type="InterPro" id="IPR020845">
    <property type="entry name" value="AMP-binding_CS"/>
</dbReference>
<dbReference type="InterPro" id="IPR025110">
    <property type="entry name" value="AMP-bd_C"/>
</dbReference>
<dbReference type="PANTHER" id="PTHR44845:SF1">
    <property type="entry name" value="L-2-AMINOADIPATE REDUCTASE"/>
    <property type="match status" value="1"/>
</dbReference>
<dbReference type="PROSITE" id="PS50075">
    <property type="entry name" value="CARRIER"/>
    <property type="match status" value="1"/>
</dbReference>
<protein>
    <recommendedName>
        <fullName evidence="5">Carrier domain-containing protein</fullName>
    </recommendedName>
</protein>
<dbReference type="SUPFAM" id="SSF47336">
    <property type="entry name" value="ACP-like"/>
    <property type="match status" value="1"/>
</dbReference>
<dbReference type="Gene3D" id="3.30.300.30">
    <property type="match status" value="1"/>
</dbReference>
<reference evidence="6" key="1">
    <citation type="journal article" date="2020" name="J. Eukaryot. Microbiol.">
        <title>De novo Sequencing, Assembly and Annotation of the Transcriptome for the Free-Living Testate Amoeba Arcella intermedia.</title>
        <authorList>
            <person name="Ribeiro G.M."/>
            <person name="Porfirio-Sousa A.L."/>
            <person name="Maurer-Alcala X.X."/>
            <person name="Katz L.A."/>
            <person name="Lahr D.J.G."/>
        </authorList>
    </citation>
    <scope>NUCLEOTIDE SEQUENCE</scope>
</reference>
<dbReference type="Pfam" id="PF00550">
    <property type="entry name" value="PP-binding"/>
    <property type="match status" value="1"/>
</dbReference>
<dbReference type="InterPro" id="IPR045851">
    <property type="entry name" value="AMP-bd_C_sf"/>
</dbReference>
<dbReference type="NCBIfam" id="TIGR01746">
    <property type="entry name" value="Thioester-redct"/>
    <property type="match status" value="1"/>
</dbReference>
<dbReference type="Pfam" id="PF00668">
    <property type="entry name" value="Condensation"/>
    <property type="match status" value="1"/>
</dbReference>
<dbReference type="InterPro" id="IPR010071">
    <property type="entry name" value="AA_adenyl_dom"/>
</dbReference>
<dbReference type="GO" id="GO:0016874">
    <property type="term" value="F:ligase activity"/>
    <property type="evidence" value="ECO:0007669"/>
    <property type="project" value="UniProtKB-KW"/>
</dbReference>
<dbReference type="SUPFAM" id="SSF56801">
    <property type="entry name" value="Acetyl-CoA synthetase-like"/>
    <property type="match status" value="1"/>
</dbReference>
<evidence type="ECO:0000256" key="1">
    <source>
        <dbReference type="ARBA" id="ARBA00022450"/>
    </source>
</evidence>
<dbReference type="GO" id="GO:0044550">
    <property type="term" value="P:secondary metabolite biosynthetic process"/>
    <property type="evidence" value="ECO:0007669"/>
    <property type="project" value="UniProtKB-ARBA"/>
</dbReference>
<dbReference type="InterPro" id="IPR006162">
    <property type="entry name" value="Ppantetheine_attach_site"/>
</dbReference>
<dbReference type="FunFam" id="3.30.300.30:FF:000010">
    <property type="entry name" value="Enterobactin synthetase component F"/>
    <property type="match status" value="1"/>
</dbReference>
<dbReference type="InterPro" id="IPR010080">
    <property type="entry name" value="Thioester_reductase-like_dom"/>
</dbReference>
<dbReference type="InterPro" id="IPR023213">
    <property type="entry name" value="CAT-like_dom_sf"/>
</dbReference>
<evidence type="ECO:0000256" key="4">
    <source>
        <dbReference type="SAM" id="MobiDB-lite"/>
    </source>
</evidence>
<dbReference type="PROSITE" id="PS00455">
    <property type="entry name" value="AMP_BINDING"/>
    <property type="match status" value="1"/>
</dbReference>
<dbReference type="Gene3D" id="3.40.50.12780">
    <property type="entry name" value="N-terminal domain of ligase-like"/>
    <property type="match status" value="1"/>
</dbReference>
<dbReference type="NCBIfam" id="TIGR01733">
    <property type="entry name" value="AA-adenyl-dom"/>
    <property type="match status" value="1"/>
</dbReference>
<feature type="region of interest" description="Disordered" evidence="4">
    <location>
        <begin position="1230"/>
        <end position="1252"/>
    </location>
</feature>
<accession>A0A6B2KWQ6</accession>
<organism evidence="6">
    <name type="scientific">Arcella intermedia</name>
    <dbReference type="NCBI Taxonomy" id="1963864"/>
    <lineage>
        <taxon>Eukaryota</taxon>
        <taxon>Amoebozoa</taxon>
        <taxon>Tubulinea</taxon>
        <taxon>Elardia</taxon>
        <taxon>Arcellinida</taxon>
        <taxon>Sphaerothecina</taxon>
        <taxon>Arcellidae</taxon>
        <taxon>Arcella</taxon>
    </lineage>
</organism>
<dbReference type="SUPFAM" id="SSF52777">
    <property type="entry name" value="CoA-dependent acyltransferases"/>
    <property type="match status" value="1"/>
</dbReference>
<dbReference type="InterPro" id="IPR000873">
    <property type="entry name" value="AMP-dep_synth/lig_dom"/>
</dbReference>
<dbReference type="Gene3D" id="1.10.1200.10">
    <property type="entry name" value="ACP-like"/>
    <property type="match status" value="1"/>
</dbReference>
<keyword evidence="3" id="KW-0436">Ligase</keyword>
<evidence type="ECO:0000259" key="5">
    <source>
        <dbReference type="PROSITE" id="PS50075"/>
    </source>
</evidence>
<dbReference type="EMBL" id="GIBP01000108">
    <property type="protein sequence ID" value="NDV29077.1"/>
    <property type="molecule type" value="Transcribed_RNA"/>
</dbReference>
<dbReference type="CDD" id="cd05235">
    <property type="entry name" value="SDR_e1"/>
    <property type="match status" value="1"/>
</dbReference>
<evidence type="ECO:0000313" key="6">
    <source>
        <dbReference type="EMBL" id="NDV29077.1"/>
    </source>
</evidence>
<evidence type="ECO:0000256" key="2">
    <source>
        <dbReference type="ARBA" id="ARBA00022553"/>
    </source>
</evidence>
<proteinExistence type="predicted"/>
<dbReference type="InterPro" id="IPR036736">
    <property type="entry name" value="ACP-like_sf"/>
</dbReference>
<evidence type="ECO:0000256" key="3">
    <source>
        <dbReference type="ARBA" id="ARBA00022598"/>
    </source>
</evidence>
<feature type="domain" description="Carrier" evidence="5">
    <location>
        <begin position="753"/>
        <end position="829"/>
    </location>
</feature>
<dbReference type="InterPro" id="IPR001242">
    <property type="entry name" value="Condensation_dom"/>
</dbReference>
<dbReference type="PROSITE" id="PS00012">
    <property type="entry name" value="PHOSPHOPANTETHEINE"/>
    <property type="match status" value="1"/>
</dbReference>
<dbReference type="PIRSF" id="PIRSF001617">
    <property type="entry name" value="Alpha-AR"/>
    <property type="match status" value="1"/>
</dbReference>
<dbReference type="SUPFAM" id="SSF51735">
    <property type="entry name" value="NAD(P)-binding Rossmann-fold domains"/>
    <property type="match status" value="1"/>
</dbReference>
<dbReference type="AlphaFoldDB" id="A0A6B2KWQ6"/>
<dbReference type="InterPro" id="IPR009081">
    <property type="entry name" value="PP-bd_ACP"/>
</dbReference>
<dbReference type="InterPro" id="IPR013120">
    <property type="entry name" value="FAR_NAD-bd"/>
</dbReference>
<dbReference type="PANTHER" id="PTHR44845">
    <property type="entry name" value="CARRIER DOMAIN-CONTAINING PROTEIN"/>
    <property type="match status" value="1"/>
</dbReference>
<dbReference type="Gene3D" id="3.40.50.720">
    <property type="entry name" value="NAD(P)-binding Rossmann-like Domain"/>
    <property type="match status" value="1"/>
</dbReference>
<dbReference type="Gene3D" id="3.30.559.30">
    <property type="entry name" value="Nonribosomal peptide synthetase, condensation domain"/>
    <property type="match status" value="1"/>
</dbReference>
<name>A0A6B2KWQ6_9EUKA</name>
<sequence length="1252" mass="139361">MNFKFGLELSSSLRTLGQQFGENGLFIVLLTAYKIILMRHTGEEDICVGSLREILQDTTNYLGKNSDYDVFRTYISDDLTFIQALEAVSATYNQAKASRLPYHQIIQILSGKSGFSQSTPFFKTLFNVALSKPVLSSASNDKIRFEQQGLGLSFSPYDLSLTVDLKSELQIVLSAQYNIELIVPGRIEEIFNQLQLLLDQIVKNPNDRIVNYNLLTEKALQVLPSPSLPLSSKWEGSITDHFAARAKEHPDKLAIFYEGRETSYATLFSKSNQLANLLILKGIKPGDVIGLYGHRSPAVVVSIMGILIAGAAYCIMDPAYPTERIKQCMDIANPKAWVQILDTPTDLKEYLNSLPLKVTLTIPQPWDESKVFEGVSAEYPAVAVQPDSLAVVTFTSGSTGIPKGVMGRHTPLTHFYPWMQKEFGITKDDRFSACSGIAHDPLQRDLFTPLFFGAHIYIPTQDDISQPGQLSKWFKKHSINISCFTPAIGQILTTGVGDELKLEALRLAFFVGDCLLKKDVGLLYNLAPNITVINMYGSTETQRSVGYYKVPRDLSPLKEVIIVGKGMQGCQLVLLNKANKLAGIGEVGEIFLRSHHLAKGYIGFPSETEKRFLKNPFTDIEGDKLYRTGDLGRYTLDGLMDCIGRADDQIKIRGFRIELGEISAALGRHPSVKENVTIVRQDKPGEKQLASYVVAWPGKSCDVGDIKSFLRGKLPHYMVPTFIIQLPSLPLTPNGKIDRRALPPPQSETIDTSSLTETQKKLLDLWTELIGRPVPSIESNFFDLGGHSVLVVQTASKMKQLFNNPNINLTFLYQAPTIKELSILIDGLSKADTVKVTVDYVSESRLSDHIRVRADLLPASQKINSVFLTGSTGFLGAYLLSSLLTTYPDVSVYCLVRADSMGAAKSRIEATLSAYNLHPPMNKLIPVMGDLSKEFLGVEPGLLAELAQTVDAVLHNGAMVHWLHSYERLRAINVKGTEELLKFSCTGKLKFFHYVSTTNVYDADQNRKKSIVLENEVGNDTNGLSGGYTQTKWVAEKLVLKANERGIPCKVYRPSYITGDTVNGIWNSDDFLCRFIKGCIQIGLAPNLKGVPLDVSPVDYVADTIIYSLMNNSNFGDLCNFNVVQDDLYSYDAWFECVKGYGYPLEVAEYPKWREVVLSRESDADFSLKPFLNFFSESWSSSLKGPKYDTANTLKLLKNTNIKNSTMDKLMDKYFSYFIQCGFIKPPASPKSTNVNWTPKQQSQILTRNKAL</sequence>